<dbReference type="EMBL" id="FMZM01000002">
    <property type="protein sequence ID" value="SDC46994.1"/>
    <property type="molecule type" value="Genomic_DNA"/>
</dbReference>
<evidence type="ECO:0000313" key="1">
    <source>
        <dbReference type="EMBL" id="SDC46994.1"/>
    </source>
</evidence>
<protein>
    <submittedName>
        <fullName evidence="1">Uncharacterized protein</fullName>
    </submittedName>
</protein>
<sequence length="34" mass="3784">MRLDHQSPLAAAALLVGLTVLLVTYRISNPKEHR</sequence>
<dbReference type="AlphaFoldDB" id="A0A1G6LVB1"/>
<gene>
    <name evidence="1" type="ORF">SAMN05421872_102366</name>
</gene>
<accession>A0A1G6LVB1</accession>
<keyword evidence="2" id="KW-1185">Reference proteome</keyword>
<organism evidence="1 2">
    <name type="scientific">Nocardioides lianchengensis</name>
    <dbReference type="NCBI Taxonomy" id="1045774"/>
    <lineage>
        <taxon>Bacteria</taxon>
        <taxon>Bacillati</taxon>
        <taxon>Actinomycetota</taxon>
        <taxon>Actinomycetes</taxon>
        <taxon>Propionibacteriales</taxon>
        <taxon>Nocardioidaceae</taxon>
        <taxon>Nocardioides</taxon>
    </lineage>
</organism>
<dbReference type="Proteomes" id="UP000199034">
    <property type="component" value="Unassembled WGS sequence"/>
</dbReference>
<reference evidence="1 2" key="1">
    <citation type="submission" date="2016-10" db="EMBL/GenBank/DDBJ databases">
        <authorList>
            <person name="de Groot N.N."/>
        </authorList>
    </citation>
    <scope>NUCLEOTIDE SEQUENCE [LARGE SCALE GENOMIC DNA]</scope>
    <source>
        <strain evidence="1 2">CGMCC 4.6858</strain>
    </source>
</reference>
<name>A0A1G6LVB1_9ACTN</name>
<proteinExistence type="predicted"/>
<evidence type="ECO:0000313" key="2">
    <source>
        <dbReference type="Proteomes" id="UP000199034"/>
    </source>
</evidence>